<name>A0ABM5TC52_9STAP</name>
<dbReference type="Pfam" id="PF19754">
    <property type="entry name" value="DUF6241"/>
    <property type="match status" value="1"/>
</dbReference>
<accession>A0ABM5TC52</accession>
<protein>
    <recommendedName>
        <fullName evidence="4">DnaD domain-containing protein</fullName>
    </recommendedName>
</protein>
<gene>
    <name evidence="2" type="ORF">AAT16_04325</name>
</gene>
<dbReference type="InterPro" id="IPR046208">
    <property type="entry name" value="DUF6241"/>
</dbReference>
<evidence type="ECO:0000313" key="3">
    <source>
        <dbReference type="Proteomes" id="UP000034029"/>
    </source>
</evidence>
<feature type="region of interest" description="Disordered" evidence="1">
    <location>
        <begin position="1"/>
        <end position="22"/>
    </location>
</feature>
<sequence>MEQLASGEKEFQVSDESEDGRMSERVFSDRLHGMTHQKVYAEEKWGYVPITEKSIDLMLEILEESDYTHQDFYKQSLLAWKDGDFSNAVKVHNVIWNSKGGNVGKAQRLLTPQEEMDYRIEHQN</sequence>
<organism evidence="2 3">
    <name type="scientific">Salinicoccus halodurans</name>
    <dbReference type="NCBI Taxonomy" id="407035"/>
    <lineage>
        <taxon>Bacteria</taxon>
        <taxon>Bacillati</taxon>
        <taxon>Bacillota</taxon>
        <taxon>Bacilli</taxon>
        <taxon>Bacillales</taxon>
        <taxon>Staphylococcaceae</taxon>
        <taxon>Salinicoccus</taxon>
    </lineage>
</organism>
<dbReference type="Proteomes" id="UP000034029">
    <property type="component" value="Chromosome"/>
</dbReference>
<dbReference type="EMBL" id="CP011366">
    <property type="protein sequence ID" value="AKG75262.1"/>
    <property type="molecule type" value="Genomic_DNA"/>
</dbReference>
<reference evidence="2 3" key="1">
    <citation type="journal article" date="2015" name="Int. J. Syst. Evol. Microbiol.">
        <title>Complete genome sequence of Salinicoccus halodurans H3B36, isolated from the Qaidam Basin in China.</title>
        <authorList>
            <person name="Jiang K."/>
            <person name="Xue Y."/>
            <person name="Ma Y."/>
        </authorList>
    </citation>
    <scope>NUCLEOTIDE SEQUENCE [LARGE SCALE GENOMIC DNA]</scope>
    <source>
        <strain evidence="2 3">H3B36</strain>
    </source>
</reference>
<evidence type="ECO:0008006" key="4">
    <source>
        <dbReference type="Google" id="ProtNLM"/>
    </source>
</evidence>
<evidence type="ECO:0000313" key="2">
    <source>
        <dbReference type="EMBL" id="AKG75262.1"/>
    </source>
</evidence>
<keyword evidence="3" id="KW-1185">Reference proteome</keyword>
<reference evidence="3" key="2">
    <citation type="submission" date="2015-04" db="EMBL/GenBank/DDBJ databases">
        <title>Complete genome sequence of Salinicoccus halodurans strain H3B36, isolated from the Qaidam basin of China.</title>
        <authorList>
            <person name="Ma Y."/>
            <person name="Jiang K."/>
            <person name="Xue Y."/>
        </authorList>
    </citation>
    <scope>NUCLEOTIDE SEQUENCE [LARGE SCALE GENOMIC DNA]</scope>
    <source>
        <strain evidence="3">H3B36</strain>
    </source>
</reference>
<evidence type="ECO:0000256" key="1">
    <source>
        <dbReference type="SAM" id="MobiDB-lite"/>
    </source>
</evidence>
<proteinExistence type="predicted"/>